<accession>A0ACA9RFW4</accession>
<evidence type="ECO:0000313" key="1">
    <source>
        <dbReference type="EMBL" id="CAG8790980.1"/>
    </source>
</evidence>
<dbReference type="Proteomes" id="UP000789920">
    <property type="component" value="Unassembled WGS sequence"/>
</dbReference>
<reference evidence="1" key="1">
    <citation type="submission" date="2021-06" db="EMBL/GenBank/DDBJ databases">
        <authorList>
            <person name="Kallberg Y."/>
            <person name="Tangrot J."/>
            <person name="Rosling A."/>
        </authorList>
    </citation>
    <scope>NUCLEOTIDE SEQUENCE</scope>
    <source>
        <strain evidence="1">MA461A</strain>
    </source>
</reference>
<sequence length="118" mass="13107">VLKVHPEILLCYNLSPSFNWDAAGLNDEQIRTFIWDLGKLGFSWQFITLGGLHSNALGEGMLAYVRDVQRKEREHGVETLAHQKWAGANYVDSLIKTVQSGVASTAAMGKGVTEEQFK</sequence>
<organism evidence="1 2">
    <name type="scientific">Racocetra persica</name>
    <dbReference type="NCBI Taxonomy" id="160502"/>
    <lineage>
        <taxon>Eukaryota</taxon>
        <taxon>Fungi</taxon>
        <taxon>Fungi incertae sedis</taxon>
        <taxon>Mucoromycota</taxon>
        <taxon>Glomeromycotina</taxon>
        <taxon>Glomeromycetes</taxon>
        <taxon>Diversisporales</taxon>
        <taxon>Gigasporaceae</taxon>
        <taxon>Racocetra</taxon>
    </lineage>
</organism>
<comment type="caution">
    <text evidence="1">The sequence shown here is derived from an EMBL/GenBank/DDBJ whole genome shotgun (WGS) entry which is preliminary data.</text>
</comment>
<protein>
    <submittedName>
        <fullName evidence="1">31805_t:CDS:1</fullName>
    </submittedName>
</protein>
<feature type="non-terminal residue" evidence="1">
    <location>
        <position position="1"/>
    </location>
</feature>
<feature type="non-terminal residue" evidence="1">
    <location>
        <position position="118"/>
    </location>
</feature>
<evidence type="ECO:0000313" key="2">
    <source>
        <dbReference type="Proteomes" id="UP000789920"/>
    </source>
</evidence>
<name>A0ACA9RFW4_9GLOM</name>
<proteinExistence type="predicted"/>
<keyword evidence="2" id="KW-1185">Reference proteome</keyword>
<dbReference type="EMBL" id="CAJVQC010051943">
    <property type="protein sequence ID" value="CAG8790980.1"/>
    <property type="molecule type" value="Genomic_DNA"/>
</dbReference>
<gene>
    <name evidence="1" type="ORF">RPERSI_LOCUS19146</name>
</gene>